<organism evidence="2 3">
    <name type="scientific">Temnothorax curvispinosus</name>
    <dbReference type="NCBI Taxonomy" id="300111"/>
    <lineage>
        <taxon>Eukaryota</taxon>
        <taxon>Metazoa</taxon>
        <taxon>Ecdysozoa</taxon>
        <taxon>Arthropoda</taxon>
        <taxon>Hexapoda</taxon>
        <taxon>Insecta</taxon>
        <taxon>Pterygota</taxon>
        <taxon>Neoptera</taxon>
        <taxon>Endopterygota</taxon>
        <taxon>Hymenoptera</taxon>
        <taxon>Apocrita</taxon>
        <taxon>Aculeata</taxon>
        <taxon>Formicoidea</taxon>
        <taxon>Formicidae</taxon>
        <taxon>Myrmicinae</taxon>
        <taxon>Temnothorax</taxon>
    </lineage>
</organism>
<dbReference type="AlphaFoldDB" id="A0A6J1R2F6"/>
<dbReference type="OrthoDB" id="343921at2759"/>
<feature type="compositionally biased region" description="Low complexity" evidence="1">
    <location>
        <begin position="218"/>
        <end position="243"/>
    </location>
</feature>
<feature type="compositionally biased region" description="Basic and acidic residues" evidence="1">
    <location>
        <begin position="177"/>
        <end position="188"/>
    </location>
</feature>
<dbReference type="RefSeq" id="XP_024887276.1">
    <property type="nucleotide sequence ID" value="XM_025031508.1"/>
</dbReference>
<feature type="compositionally biased region" description="Low complexity" evidence="1">
    <location>
        <begin position="117"/>
        <end position="130"/>
    </location>
</feature>
<feature type="compositionally biased region" description="Polar residues" evidence="1">
    <location>
        <begin position="22"/>
        <end position="46"/>
    </location>
</feature>
<proteinExistence type="predicted"/>
<keyword evidence="2" id="KW-1185">Reference proteome</keyword>
<feature type="region of interest" description="Disordered" evidence="1">
    <location>
        <begin position="17"/>
        <end position="46"/>
    </location>
</feature>
<feature type="compositionally biased region" description="Polar residues" evidence="1">
    <location>
        <begin position="244"/>
        <end position="256"/>
    </location>
</feature>
<gene>
    <name evidence="3" type="primary">LOC112464500</name>
</gene>
<feature type="region of interest" description="Disordered" evidence="1">
    <location>
        <begin position="74"/>
        <end position="265"/>
    </location>
</feature>
<accession>A0A6J1R2F6</accession>
<reference evidence="3" key="1">
    <citation type="submission" date="2025-08" db="UniProtKB">
        <authorList>
            <consortium name="RefSeq"/>
        </authorList>
    </citation>
    <scope>IDENTIFICATION</scope>
    <source>
        <tissue evidence="3">Whole body</tissue>
    </source>
</reference>
<feature type="compositionally biased region" description="Polar residues" evidence="1">
    <location>
        <begin position="99"/>
        <end position="116"/>
    </location>
</feature>
<name>A0A6J1R2F6_9HYME</name>
<evidence type="ECO:0000256" key="1">
    <source>
        <dbReference type="SAM" id="MobiDB-lite"/>
    </source>
</evidence>
<evidence type="ECO:0000313" key="2">
    <source>
        <dbReference type="Proteomes" id="UP000504618"/>
    </source>
</evidence>
<sequence length="265" mass="29207">MFGRVSDLLRWFKKHFRDPVPGQSTPSTPRGAMTSRTPYTTTPGRVSGMNQEAIQRVAQNLPHHMLHSLSQVANQTPHHYPPHTPGAASATGYGGVHTYPNTPYTPSGQTPFMTAYQTPHHTPHHGQPTPRYGQQTPSHHQGPFVHPPPPSMTPSHHRSAQSHRPTPPLSTPFGDPTDWKKAAEDWAARIKSGSRVSGSTPRYEESRRTPRNYDEPVGRTTPSGRSRPSSTRTPSYRSPRGTPHTNSSPRSMSLSGDGTPLYDES</sequence>
<dbReference type="Proteomes" id="UP000504618">
    <property type="component" value="Unplaced"/>
</dbReference>
<protein>
    <submittedName>
        <fullName evidence="3">Transcription elongation factor SPT6-like</fullName>
    </submittedName>
</protein>
<evidence type="ECO:0000313" key="3">
    <source>
        <dbReference type="RefSeq" id="XP_024887276.1"/>
    </source>
</evidence>
<feature type="compositionally biased region" description="Basic and acidic residues" evidence="1">
    <location>
        <begin position="202"/>
        <end position="217"/>
    </location>
</feature>
<dbReference type="GeneID" id="112464500"/>